<protein>
    <submittedName>
        <fullName evidence="1">Uncharacterized protein</fullName>
    </submittedName>
</protein>
<dbReference type="Proteomes" id="UP000266723">
    <property type="component" value="Unassembled WGS sequence"/>
</dbReference>
<name>A0ABQ7EN08_BRACR</name>
<organism evidence="1 2">
    <name type="scientific">Brassica cretica</name>
    <name type="common">Mustard</name>
    <dbReference type="NCBI Taxonomy" id="69181"/>
    <lineage>
        <taxon>Eukaryota</taxon>
        <taxon>Viridiplantae</taxon>
        <taxon>Streptophyta</taxon>
        <taxon>Embryophyta</taxon>
        <taxon>Tracheophyta</taxon>
        <taxon>Spermatophyta</taxon>
        <taxon>Magnoliopsida</taxon>
        <taxon>eudicotyledons</taxon>
        <taxon>Gunneridae</taxon>
        <taxon>Pentapetalae</taxon>
        <taxon>rosids</taxon>
        <taxon>malvids</taxon>
        <taxon>Brassicales</taxon>
        <taxon>Brassicaceae</taxon>
        <taxon>Brassiceae</taxon>
        <taxon>Brassica</taxon>
    </lineage>
</organism>
<dbReference type="EMBL" id="QGKV02000299">
    <property type="protein sequence ID" value="KAF3598160.1"/>
    <property type="molecule type" value="Genomic_DNA"/>
</dbReference>
<accession>A0ABQ7EN08</accession>
<evidence type="ECO:0000313" key="2">
    <source>
        <dbReference type="Proteomes" id="UP000266723"/>
    </source>
</evidence>
<reference evidence="1 2" key="1">
    <citation type="journal article" date="2020" name="BMC Genomics">
        <title>Intraspecific diversification of the crop wild relative Brassica cretica Lam. using demographic model selection.</title>
        <authorList>
            <person name="Kioukis A."/>
            <person name="Michalopoulou V.A."/>
            <person name="Briers L."/>
            <person name="Pirintsos S."/>
            <person name="Studholme D.J."/>
            <person name="Pavlidis P."/>
            <person name="Sarris P.F."/>
        </authorList>
    </citation>
    <scope>NUCLEOTIDE SEQUENCE [LARGE SCALE GENOMIC DNA]</scope>
    <source>
        <strain evidence="2">cv. PFS-1207/04</strain>
    </source>
</reference>
<gene>
    <name evidence="1" type="ORF">DY000_02026380</name>
</gene>
<comment type="caution">
    <text evidence="1">The sequence shown here is derived from an EMBL/GenBank/DDBJ whole genome shotgun (WGS) entry which is preliminary data.</text>
</comment>
<proteinExistence type="predicted"/>
<evidence type="ECO:0000313" key="1">
    <source>
        <dbReference type="EMBL" id="KAF3598160.1"/>
    </source>
</evidence>
<keyword evidence="2" id="KW-1185">Reference proteome</keyword>
<sequence length="80" mass="8873">MTDDKTKQKAIVAAADIFGDYYNYFLLVTFNSNSILVCGLQENDLGPWANSCKAKAVSQRSIWTEGQMNCESGAVRLTPY</sequence>